<dbReference type="Pfam" id="PF08525">
    <property type="entry name" value="OapA_N"/>
    <property type="match status" value="1"/>
</dbReference>
<name>A0A1I4VTK3_9GAMM</name>
<dbReference type="Gene3D" id="3.10.450.350">
    <property type="match status" value="1"/>
</dbReference>
<accession>A0A1I4VTK3</accession>
<evidence type="ECO:0000259" key="3">
    <source>
        <dbReference type="Pfam" id="PF08525"/>
    </source>
</evidence>
<dbReference type="RefSeq" id="WP_092875312.1">
    <property type="nucleotide sequence ID" value="NZ_FOVC01000002.1"/>
</dbReference>
<proteinExistence type="predicted"/>
<gene>
    <name evidence="4" type="ORF">SAMN05216516_10261</name>
</gene>
<evidence type="ECO:0000256" key="1">
    <source>
        <dbReference type="SAM" id="MobiDB-lite"/>
    </source>
</evidence>
<reference evidence="5" key="1">
    <citation type="submission" date="2016-10" db="EMBL/GenBank/DDBJ databases">
        <authorList>
            <person name="Varghese N."/>
            <person name="Submissions S."/>
        </authorList>
    </citation>
    <scope>NUCLEOTIDE SEQUENCE [LARGE SCALE GENOMIC DNA]</scope>
    <source>
        <strain evidence="5">N6PO6</strain>
    </source>
</reference>
<dbReference type="STRING" id="1367852.SAMN05216516_10261"/>
<dbReference type="Pfam" id="PF04225">
    <property type="entry name" value="LysM_OapA"/>
    <property type="match status" value="1"/>
</dbReference>
<evidence type="ECO:0000259" key="2">
    <source>
        <dbReference type="Pfam" id="PF04225"/>
    </source>
</evidence>
<feature type="domain" description="Opacity-associated protein A-like N-terminal" evidence="3">
    <location>
        <begin position="22"/>
        <end position="49"/>
    </location>
</feature>
<sequence>MPCKGLIEILHRLWLLPAELRWMDPLPLVHRRGIIASVALVLVVFLWPSPAPRDQITTPTYHFSRQTGNAVLQANIVDNDKQQQSENTNNQTQLNMPPESNQQGSWHDYTIAKGQTLAQLFRDNNMQISDVFAMARVEGNGKPLSNLQQGQTVKVRVDAQGVVTGLTVEGSNGPVLFTRQPDGSFIRVE</sequence>
<keyword evidence="5" id="KW-1185">Reference proteome</keyword>
<evidence type="ECO:0000313" key="4">
    <source>
        <dbReference type="EMBL" id="SFN04377.1"/>
    </source>
</evidence>
<dbReference type="InterPro" id="IPR013731">
    <property type="entry name" value="OapA_N"/>
</dbReference>
<organism evidence="4 5">
    <name type="scientific">Izhakiella capsodis</name>
    <dbReference type="NCBI Taxonomy" id="1367852"/>
    <lineage>
        <taxon>Bacteria</taxon>
        <taxon>Pseudomonadati</taxon>
        <taxon>Pseudomonadota</taxon>
        <taxon>Gammaproteobacteria</taxon>
        <taxon>Enterobacterales</taxon>
        <taxon>Erwiniaceae</taxon>
        <taxon>Izhakiella</taxon>
    </lineage>
</organism>
<feature type="region of interest" description="Disordered" evidence="1">
    <location>
        <begin position="82"/>
        <end position="105"/>
    </location>
</feature>
<feature type="domain" description="Opacity-associated protein A LysM-like" evidence="2">
    <location>
        <begin position="105"/>
        <end position="187"/>
    </location>
</feature>
<dbReference type="EMBL" id="FOVC01000002">
    <property type="protein sequence ID" value="SFN04377.1"/>
    <property type="molecule type" value="Genomic_DNA"/>
</dbReference>
<feature type="compositionally biased region" description="Low complexity" evidence="1">
    <location>
        <begin position="84"/>
        <end position="95"/>
    </location>
</feature>
<dbReference type="InterPro" id="IPR007340">
    <property type="entry name" value="LysM_Opacity-associatedA"/>
</dbReference>
<dbReference type="GO" id="GO:0042834">
    <property type="term" value="F:peptidoglycan binding"/>
    <property type="evidence" value="ECO:0007669"/>
    <property type="project" value="InterPro"/>
</dbReference>
<dbReference type="AlphaFoldDB" id="A0A1I4VTK3"/>
<dbReference type="OrthoDB" id="6398769at2"/>
<dbReference type="Proteomes" id="UP000242222">
    <property type="component" value="Unassembled WGS sequence"/>
</dbReference>
<protein>
    <recommendedName>
        <fullName evidence="6">Opacity-associated protein A LysM-like domain-containing protein</fullName>
    </recommendedName>
</protein>
<evidence type="ECO:0000313" key="5">
    <source>
        <dbReference type="Proteomes" id="UP000242222"/>
    </source>
</evidence>
<evidence type="ECO:0008006" key="6">
    <source>
        <dbReference type="Google" id="ProtNLM"/>
    </source>
</evidence>